<evidence type="ECO:0000256" key="1">
    <source>
        <dbReference type="SAM" id="MobiDB-lite"/>
    </source>
</evidence>
<dbReference type="EMBL" id="CAJOAZ010001670">
    <property type="protein sequence ID" value="CAF3842694.1"/>
    <property type="molecule type" value="Genomic_DNA"/>
</dbReference>
<feature type="transmembrane region" description="Helical" evidence="2">
    <location>
        <begin position="21"/>
        <end position="39"/>
    </location>
</feature>
<evidence type="ECO:0000313" key="3">
    <source>
        <dbReference type="EMBL" id="CAF1174574.1"/>
    </source>
</evidence>
<dbReference type="Pfam" id="PF13599">
    <property type="entry name" value="Pentapeptide_4"/>
    <property type="match status" value="1"/>
</dbReference>
<keyword evidence="2" id="KW-0472">Membrane</keyword>
<organism evidence="3 5">
    <name type="scientific">Adineta steineri</name>
    <dbReference type="NCBI Taxonomy" id="433720"/>
    <lineage>
        <taxon>Eukaryota</taxon>
        <taxon>Metazoa</taxon>
        <taxon>Spiralia</taxon>
        <taxon>Gnathifera</taxon>
        <taxon>Rotifera</taxon>
        <taxon>Eurotatoria</taxon>
        <taxon>Bdelloidea</taxon>
        <taxon>Adinetida</taxon>
        <taxon>Adinetidae</taxon>
        <taxon>Adineta</taxon>
    </lineage>
</organism>
<proteinExistence type="predicted"/>
<dbReference type="EMBL" id="CAJNOG010000325">
    <property type="protein sequence ID" value="CAF1174574.1"/>
    <property type="molecule type" value="Genomic_DNA"/>
</dbReference>
<comment type="caution">
    <text evidence="3">The sequence shown here is derived from an EMBL/GenBank/DDBJ whole genome shotgun (WGS) entry which is preliminary data.</text>
</comment>
<dbReference type="PANTHER" id="PTHR35193">
    <property type="entry name" value="MUCIN 13A, CELL SURFACE-ASSOCIATED-RELATED"/>
    <property type="match status" value="1"/>
</dbReference>
<dbReference type="InterPro" id="IPR001646">
    <property type="entry name" value="5peptide_repeat"/>
</dbReference>
<sequence>MLVDMRKRFYWHLTCNEILRILSGVAVPIALAIYTAVTYNQEQQQAYRTQQFESKQASESRQQTLYDKFLNNIYKLDKDGYLNNDKNPWAFANAFYRVTHRQWDTVRKGDILQFLKEQKLIGRNNCTKECKSKELVDIICLNELDFDNVHLISQTGTLNQLDLECVSFDKVSMTNTVFSSANLNGVSFDGGRLNNAKFGDTSLTCATFNGIDLDGVDFGNSDLSGAQFINVNLSTAKLSEDQIKQANFTNTIMPSRIAIQTTTTKTTTTKLTTITTTKPSTTTTTTTTTTKKSSTTTTTKPTTTTTTKPSTTTTTKITTSITTTAIETATTSITTTAIETATTSITTTAIETATTSITTTAIETATTESLSLYGVQLNLDPSWLPSEWSLCYSTAYTALMGSSVITKILATCNKNKLLLGCRPVKNTILTVAAMGNRNDVLYNCSSLANCVHVANGVSWYFSNSHSWGFAPGGAIVKRSTCDTFLTNDTRRLCWHTNGSGGHSCGNKTNLNADNTWEKVLYQAN</sequence>
<gene>
    <name evidence="3" type="ORF">JYZ213_LOCUS25415</name>
    <name evidence="4" type="ORF">OXD698_LOCUS20780</name>
</gene>
<feature type="region of interest" description="Disordered" evidence="1">
    <location>
        <begin position="277"/>
        <end position="311"/>
    </location>
</feature>
<dbReference type="Proteomes" id="UP000663845">
    <property type="component" value="Unassembled WGS sequence"/>
</dbReference>
<protein>
    <submittedName>
        <fullName evidence="3">Uncharacterized protein</fullName>
    </submittedName>
</protein>
<accession>A0A814UHN3</accession>
<name>A0A814UHN3_9BILA</name>
<dbReference type="SUPFAM" id="SSF141571">
    <property type="entry name" value="Pentapeptide repeat-like"/>
    <property type="match status" value="1"/>
</dbReference>
<dbReference type="AlphaFoldDB" id="A0A814UHN3"/>
<keyword evidence="2" id="KW-0812">Transmembrane</keyword>
<dbReference type="Gene3D" id="2.160.20.80">
    <property type="entry name" value="E3 ubiquitin-protein ligase SopA"/>
    <property type="match status" value="1"/>
</dbReference>
<dbReference type="PANTHER" id="PTHR35193:SF5">
    <property type="entry name" value="FLOCCULATION PROTEIN FLO11"/>
    <property type="match status" value="1"/>
</dbReference>
<evidence type="ECO:0000313" key="4">
    <source>
        <dbReference type="EMBL" id="CAF3842694.1"/>
    </source>
</evidence>
<evidence type="ECO:0000313" key="5">
    <source>
        <dbReference type="Proteomes" id="UP000663845"/>
    </source>
</evidence>
<evidence type="ECO:0000256" key="2">
    <source>
        <dbReference type="SAM" id="Phobius"/>
    </source>
</evidence>
<keyword evidence="2" id="KW-1133">Transmembrane helix</keyword>
<dbReference type="Proteomes" id="UP000663844">
    <property type="component" value="Unassembled WGS sequence"/>
</dbReference>
<reference evidence="3" key="1">
    <citation type="submission" date="2021-02" db="EMBL/GenBank/DDBJ databases">
        <authorList>
            <person name="Nowell W R."/>
        </authorList>
    </citation>
    <scope>NUCLEOTIDE SEQUENCE</scope>
</reference>